<dbReference type="InterPro" id="IPR045570">
    <property type="entry name" value="Metalloprtase-TldD/E_cen_dom"/>
</dbReference>
<name>A0A143PJD6_LUTPR</name>
<feature type="domain" description="Metalloprotease TldD/E central" evidence="4">
    <location>
        <begin position="138"/>
        <end position="215"/>
    </location>
</feature>
<dbReference type="OrthoDB" id="9803618at2"/>
<dbReference type="InterPro" id="IPR002510">
    <property type="entry name" value="Metalloprtase-TldD/E_N"/>
</dbReference>
<dbReference type="KEGG" id="abac:LuPra_01881"/>
<dbReference type="Pfam" id="PF19290">
    <property type="entry name" value="PmbA_TldD_2nd"/>
    <property type="match status" value="1"/>
</dbReference>
<dbReference type="PANTHER" id="PTHR43666:SF1">
    <property type="entry name" value="CONSERVED PROTEIN"/>
    <property type="match status" value="1"/>
</dbReference>
<proteinExistence type="inferred from homology"/>
<evidence type="ECO:0000259" key="3">
    <source>
        <dbReference type="Pfam" id="PF19289"/>
    </source>
</evidence>
<reference evidence="5 6" key="1">
    <citation type="journal article" date="2016" name="Genome Announc.">
        <title>First Complete Genome Sequence of a Subdivision 6 Acidobacterium Strain.</title>
        <authorList>
            <person name="Huang S."/>
            <person name="Vieira S."/>
            <person name="Bunk B."/>
            <person name="Riedel T."/>
            <person name="Sproer C."/>
            <person name="Overmann J."/>
        </authorList>
    </citation>
    <scope>NUCLEOTIDE SEQUENCE [LARGE SCALE GENOMIC DNA]</scope>
    <source>
        <strain evidence="6">DSM 100886 HEG_-6_39</strain>
    </source>
</reference>
<evidence type="ECO:0000313" key="5">
    <source>
        <dbReference type="EMBL" id="AMY08677.1"/>
    </source>
</evidence>
<sequence>MLSRDEALTLCETVLAHARAAGAEDAVVSVASEVAAHARFADNRVTTSGRSEDLTITVTVWVDKRRGATSGNDASAAALGQLAGEAVQIARISPVHREYVPTLGPLEYPDSRGFVDATADVDVAARAVALQDVLRTCREASVSGAGVHTTNASATAVATANGNRRYFRASEAACSITARTEDGTGSGYYAGDHFDVRQVDAAQIARQAVEKAVRSRDPKPIEPGTYPVILEAQAVADLMGFLVGALDARSADEGRSAFSAKDGKTRLGESMFDTRLSLHSDPMHAELPGIPATDEGIPAERITLIRNGVLERLTYPRFWAADRKQTPTPGPTNFIVESATPLTPLPEMIKGLARGLLISRFWYVRLVDPRTIVLTGLTRDGLWWVEDGVIQRPVRNLRFNQSVLAMLAPWNVEAIGPSVRRSPFMVPPLRVGAFTFTSISDAI</sequence>
<organism evidence="5 6">
    <name type="scientific">Luteitalea pratensis</name>
    <dbReference type="NCBI Taxonomy" id="1855912"/>
    <lineage>
        <taxon>Bacteria</taxon>
        <taxon>Pseudomonadati</taxon>
        <taxon>Acidobacteriota</taxon>
        <taxon>Vicinamibacteria</taxon>
        <taxon>Vicinamibacterales</taxon>
        <taxon>Vicinamibacteraceae</taxon>
        <taxon>Luteitalea</taxon>
    </lineage>
</organism>
<dbReference type="PATRIC" id="fig|1813736.3.peg.1972"/>
<dbReference type="AlphaFoldDB" id="A0A143PJD6"/>
<gene>
    <name evidence="5" type="ORF">LuPra_01881</name>
</gene>
<dbReference type="EMBL" id="CP015136">
    <property type="protein sequence ID" value="AMY08677.1"/>
    <property type="molecule type" value="Genomic_DNA"/>
</dbReference>
<feature type="domain" description="Metalloprotease TldD/E C-terminal" evidence="3">
    <location>
        <begin position="223"/>
        <end position="437"/>
    </location>
</feature>
<evidence type="ECO:0000259" key="4">
    <source>
        <dbReference type="Pfam" id="PF19290"/>
    </source>
</evidence>
<reference evidence="6" key="2">
    <citation type="submission" date="2016-04" db="EMBL/GenBank/DDBJ databases">
        <title>First Complete Genome Sequence of a Subdivision 6 Acidobacterium.</title>
        <authorList>
            <person name="Huang S."/>
            <person name="Vieira S."/>
            <person name="Bunk B."/>
            <person name="Riedel T."/>
            <person name="Sproeer C."/>
            <person name="Overmann J."/>
        </authorList>
    </citation>
    <scope>NUCLEOTIDE SEQUENCE [LARGE SCALE GENOMIC DNA]</scope>
    <source>
        <strain evidence="6">DSM 100886 HEG_-6_39</strain>
    </source>
</reference>
<evidence type="ECO:0000256" key="1">
    <source>
        <dbReference type="ARBA" id="ARBA00005836"/>
    </source>
</evidence>
<keyword evidence="6" id="KW-1185">Reference proteome</keyword>
<evidence type="ECO:0000313" key="6">
    <source>
        <dbReference type="Proteomes" id="UP000076079"/>
    </source>
</evidence>
<evidence type="ECO:0000259" key="2">
    <source>
        <dbReference type="Pfam" id="PF01523"/>
    </source>
</evidence>
<feature type="domain" description="Metalloprotease TldD/E N-terminal" evidence="2">
    <location>
        <begin position="28"/>
        <end position="90"/>
    </location>
</feature>
<dbReference type="Pfam" id="PF19289">
    <property type="entry name" value="PmbA_TldD_3rd"/>
    <property type="match status" value="1"/>
</dbReference>
<dbReference type="Proteomes" id="UP000076079">
    <property type="component" value="Chromosome"/>
</dbReference>
<dbReference type="InterPro" id="IPR035068">
    <property type="entry name" value="TldD/PmbA_N"/>
</dbReference>
<comment type="similarity">
    <text evidence="1">Belongs to the peptidase U62 family.</text>
</comment>
<dbReference type="PANTHER" id="PTHR43666">
    <property type="entry name" value="TLDD PROTEIN"/>
    <property type="match status" value="1"/>
</dbReference>
<dbReference type="SUPFAM" id="SSF111283">
    <property type="entry name" value="Putative modulator of DNA gyrase, PmbA/TldD"/>
    <property type="match status" value="1"/>
</dbReference>
<dbReference type="InterPro" id="IPR045569">
    <property type="entry name" value="Metalloprtase-TldD/E_C"/>
</dbReference>
<protein>
    <submittedName>
        <fullName evidence="5">Peptidase PmbA</fullName>
    </submittedName>
</protein>
<dbReference type="GO" id="GO:0006508">
    <property type="term" value="P:proteolysis"/>
    <property type="evidence" value="ECO:0007669"/>
    <property type="project" value="InterPro"/>
</dbReference>
<dbReference type="Gene3D" id="3.30.2290.10">
    <property type="entry name" value="PmbA/TldD superfamily"/>
    <property type="match status" value="1"/>
</dbReference>
<dbReference type="STRING" id="1855912.LuPra_01881"/>
<accession>A0A143PJD6</accession>
<dbReference type="Pfam" id="PF01523">
    <property type="entry name" value="PmbA_TldD_1st"/>
    <property type="match status" value="1"/>
</dbReference>
<dbReference type="GO" id="GO:0008237">
    <property type="term" value="F:metallopeptidase activity"/>
    <property type="evidence" value="ECO:0007669"/>
    <property type="project" value="InterPro"/>
</dbReference>
<dbReference type="InterPro" id="IPR036059">
    <property type="entry name" value="TldD/PmbA_sf"/>
</dbReference>
<dbReference type="RefSeq" id="WP_110170498.1">
    <property type="nucleotide sequence ID" value="NZ_CP015136.1"/>
</dbReference>